<dbReference type="PANTHER" id="PTHR42879">
    <property type="entry name" value="3-OXOACYL-(ACYL-CARRIER-PROTEIN) REDUCTASE"/>
    <property type="match status" value="1"/>
</dbReference>
<dbReference type="SUPFAM" id="SSF51735">
    <property type="entry name" value="NAD(P)-binding Rossmann-fold domains"/>
    <property type="match status" value="1"/>
</dbReference>
<evidence type="ECO:0000313" key="6">
    <source>
        <dbReference type="Proteomes" id="UP000541535"/>
    </source>
</evidence>
<dbReference type="AlphaFoldDB" id="A0A7W5FT83"/>
<dbReference type="Pfam" id="PF00106">
    <property type="entry name" value="adh_short"/>
    <property type="match status" value="1"/>
</dbReference>
<dbReference type="Proteomes" id="UP000541535">
    <property type="component" value="Unassembled WGS sequence"/>
</dbReference>
<dbReference type="PROSITE" id="PS00061">
    <property type="entry name" value="ADH_SHORT"/>
    <property type="match status" value="1"/>
</dbReference>
<evidence type="ECO:0000259" key="4">
    <source>
        <dbReference type="SMART" id="SM00822"/>
    </source>
</evidence>
<evidence type="ECO:0000256" key="2">
    <source>
        <dbReference type="ARBA" id="ARBA00023002"/>
    </source>
</evidence>
<name>A0A7W5FT83_9BURK</name>
<proteinExistence type="inferred from homology"/>
<dbReference type="PRINTS" id="PR00081">
    <property type="entry name" value="GDHRDH"/>
</dbReference>
<comment type="caution">
    <text evidence="5">The sequence shown here is derived from an EMBL/GenBank/DDBJ whole genome shotgun (WGS) entry which is preliminary data.</text>
</comment>
<dbReference type="InterPro" id="IPR050259">
    <property type="entry name" value="SDR"/>
</dbReference>
<dbReference type="FunFam" id="3.40.50.720:FF:000173">
    <property type="entry name" value="3-oxoacyl-[acyl-carrier protein] reductase"/>
    <property type="match status" value="1"/>
</dbReference>
<gene>
    <name evidence="5" type="ORF">FHS03_001596</name>
</gene>
<dbReference type="EMBL" id="JACHXD010000003">
    <property type="protein sequence ID" value="MBB3118565.1"/>
    <property type="molecule type" value="Genomic_DNA"/>
</dbReference>
<dbReference type="InterPro" id="IPR036291">
    <property type="entry name" value="NAD(P)-bd_dom_sf"/>
</dbReference>
<reference evidence="5 6" key="1">
    <citation type="submission" date="2020-08" db="EMBL/GenBank/DDBJ databases">
        <title>Genomic Encyclopedia of Type Strains, Phase III (KMG-III): the genomes of soil and plant-associated and newly described type strains.</title>
        <authorList>
            <person name="Whitman W."/>
        </authorList>
    </citation>
    <scope>NUCLEOTIDE SEQUENCE [LARGE SCALE GENOMIC DNA]</scope>
    <source>
        <strain evidence="5 6">CECT 8897</strain>
    </source>
</reference>
<dbReference type="GO" id="GO:0016491">
    <property type="term" value="F:oxidoreductase activity"/>
    <property type="evidence" value="ECO:0007669"/>
    <property type="project" value="UniProtKB-KW"/>
</dbReference>
<evidence type="ECO:0000256" key="3">
    <source>
        <dbReference type="RuleBase" id="RU000363"/>
    </source>
</evidence>
<keyword evidence="6" id="KW-1185">Reference proteome</keyword>
<dbReference type="InterPro" id="IPR002347">
    <property type="entry name" value="SDR_fam"/>
</dbReference>
<organism evidence="5 6">
    <name type="scientific">Pseudoduganella violacea</name>
    <dbReference type="NCBI Taxonomy" id="1715466"/>
    <lineage>
        <taxon>Bacteria</taxon>
        <taxon>Pseudomonadati</taxon>
        <taxon>Pseudomonadota</taxon>
        <taxon>Betaproteobacteria</taxon>
        <taxon>Burkholderiales</taxon>
        <taxon>Oxalobacteraceae</taxon>
        <taxon>Telluria group</taxon>
        <taxon>Pseudoduganella</taxon>
    </lineage>
</organism>
<dbReference type="PRINTS" id="PR00080">
    <property type="entry name" value="SDRFAMILY"/>
</dbReference>
<keyword evidence="2" id="KW-0560">Oxidoreductase</keyword>
<dbReference type="GO" id="GO:0032787">
    <property type="term" value="P:monocarboxylic acid metabolic process"/>
    <property type="evidence" value="ECO:0007669"/>
    <property type="project" value="UniProtKB-ARBA"/>
</dbReference>
<evidence type="ECO:0000313" key="5">
    <source>
        <dbReference type="EMBL" id="MBB3118565.1"/>
    </source>
</evidence>
<accession>A0A7W5FT83</accession>
<evidence type="ECO:0000256" key="1">
    <source>
        <dbReference type="ARBA" id="ARBA00006484"/>
    </source>
</evidence>
<sequence length="221" mass="24159">MNEQRVALVTGGMGGLGGVICRRLARDGLHVITTYSPANAGADAWLAAQRADGFDFAACRLDVGDFAACEQGVARLLAEHGQIDVLVNNAGITRDQTLRKMGPELWREVLRTNLDSVYNMSRQVIEGMQQRRWGRIVNISSVVGQKGAFGQVNYAAAKAGMHGFCKALALEWRATASPSTRSRPAICARAWWKRFRPRCWPAASCRKSPSAASASRKRWPA</sequence>
<protein>
    <submittedName>
        <fullName evidence="5">NAD(P)-dependent dehydrogenase (Short-subunit alcohol dehydrogenase family)</fullName>
    </submittedName>
</protein>
<dbReference type="SMART" id="SM00822">
    <property type="entry name" value="PKS_KR"/>
    <property type="match status" value="1"/>
</dbReference>
<dbReference type="PANTHER" id="PTHR42879:SF2">
    <property type="entry name" value="3-OXOACYL-[ACYL-CARRIER-PROTEIN] REDUCTASE FABG"/>
    <property type="match status" value="1"/>
</dbReference>
<dbReference type="Gene3D" id="3.40.50.720">
    <property type="entry name" value="NAD(P)-binding Rossmann-like Domain"/>
    <property type="match status" value="1"/>
</dbReference>
<dbReference type="InterPro" id="IPR057326">
    <property type="entry name" value="KR_dom"/>
</dbReference>
<comment type="similarity">
    <text evidence="1 3">Belongs to the short-chain dehydrogenases/reductases (SDR) family.</text>
</comment>
<dbReference type="InterPro" id="IPR020904">
    <property type="entry name" value="Sc_DH/Rdtase_CS"/>
</dbReference>
<feature type="domain" description="Ketoreductase" evidence="4">
    <location>
        <begin position="5"/>
        <end position="198"/>
    </location>
</feature>